<dbReference type="Proteomes" id="UP001499910">
    <property type="component" value="Unassembled WGS sequence"/>
</dbReference>
<evidence type="ECO:0000313" key="1">
    <source>
        <dbReference type="EMBL" id="GAA5076548.1"/>
    </source>
</evidence>
<keyword evidence="2" id="KW-1185">Reference proteome</keyword>
<dbReference type="Gene3D" id="3.40.50.300">
    <property type="entry name" value="P-loop containing nucleotide triphosphate hydrolases"/>
    <property type="match status" value="1"/>
</dbReference>
<proteinExistence type="predicted"/>
<dbReference type="Pfam" id="PF03567">
    <property type="entry name" value="Sulfotransfer_2"/>
    <property type="match status" value="1"/>
</dbReference>
<protein>
    <recommendedName>
        <fullName evidence="3">Sulfotransferase family protein</fullName>
    </recommendedName>
</protein>
<evidence type="ECO:0008006" key="3">
    <source>
        <dbReference type="Google" id="ProtNLM"/>
    </source>
</evidence>
<accession>A0ABP9LI68</accession>
<dbReference type="SUPFAM" id="SSF52540">
    <property type="entry name" value="P-loop containing nucleoside triphosphate hydrolases"/>
    <property type="match status" value="1"/>
</dbReference>
<gene>
    <name evidence="1" type="ORF">GCM10023209_25860</name>
</gene>
<sequence>MISHPHKTIFVHIPKCGGQSIESCFLEDLGLDWESRAPLLLRPNKNPRNGPPRLAHLCAREYIQYWYATPEMFASYYTFALLRDPVDRALSIYNYLAPKRYGRRISFDRFLGTWLPEQLGKAGRAETRGRKFYFVRPQVDFVLDANGEVMVQDLILLDRLADHYPRIAAKAGLRSPLGHQNKSTKTVTRKDLTPAHHDAIREMYAADFDLIARQVQQDPTPDHG</sequence>
<evidence type="ECO:0000313" key="2">
    <source>
        <dbReference type="Proteomes" id="UP001499910"/>
    </source>
</evidence>
<dbReference type="EMBL" id="BAABHW010000003">
    <property type="protein sequence ID" value="GAA5076548.1"/>
    <property type="molecule type" value="Genomic_DNA"/>
</dbReference>
<name>A0ABP9LI68_9RHOB</name>
<dbReference type="RefSeq" id="WP_259548427.1">
    <property type="nucleotide sequence ID" value="NZ_BAABHW010000003.1"/>
</dbReference>
<organism evidence="1 2">
    <name type="scientific">[Roseibacterium] beibuensis</name>
    <dbReference type="NCBI Taxonomy" id="1193142"/>
    <lineage>
        <taxon>Bacteria</taxon>
        <taxon>Pseudomonadati</taxon>
        <taxon>Pseudomonadota</taxon>
        <taxon>Alphaproteobacteria</taxon>
        <taxon>Rhodobacterales</taxon>
        <taxon>Roseobacteraceae</taxon>
        <taxon>Roseicyclus</taxon>
    </lineage>
</organism>
<dbReference type="InterPro" id="IPR005331">
    <property type="entry name" value="Sulfotransferase"/>
</dbReference>
<comment type="caution">
    <text evidence="1">The sequence shown here is derived from an EMBL/GenBank/DDBJ whole genome shotgun (WGS) entry which is preliminary data.</text>
</comment>
<reference evidence="2" key="1">
    <citation type="journal article" date="2019" name="Int. J. Syst. Evol. Microbiol.">
        <title>The Global Catalogue of Microorganisms (GCM) 10K type strain sequencing project: providing services to taxonomists for standard genome sequencing and annotation.</title>
        <authorList>
            <consortium name="The Broad Institute Genomics Platform"/>
            <consortium name="The Broad Institute Genome Sequencing Center for Infectious Disease"/>
            <person name="Wu L."/>
            <person name="Ma J."/>
        </authorList>
    </citation>
    <scope>NUCLEOTIDE SEQUENCE [LARGE SCALE GENOMIC DNA]</scope>
    <source>
        <strain evidence="2">JCM 18015</strain>
    </source>
</reference>
<dbReference type="InterPro" id="IPR027417">
    <property type="entry name" value="P-loop_NTPase"/>
</dbReference>